<reference evidence="2" key="1">
    <citation type="journal article" date="2023" name="Plant J.">
        <title>Genome sequences and population genomics provide insights into the demographic history, inbreeding, and mutation load of two 'living fossil' tree species of Dipteronia.</title>
        <authorList>
            <person name="Feng Y."/>
            <person name="Comes H.P."/>
            <person name="Chen J."/>
            <person name="Zhu S."/>
            <person name="Lu R."/>
            <person name="Zhang X."/>
            <person name="Li P."/>
            <person name="Qiu J."/>
            <person name="Olsen K.M."/>
            <person name="Qiu Y."/>
        </authorList>
    </citation>
    <scope>NUCLEOTIDE SEQUENCE</scope>
    <source>
        <strain evidence="2">NBL</strain>
    </source>
</reference>
<evidence type="ECO:0000313" key="3">
    <source>
        <dbReference type="Proteomes" id="UP001281410"/>
    </source>
</evidence>
<dbReference type="GO" id="GO:0004525">
    <property type="term" value="F:ribonuclease III activity"/>
    <property type="evidence" value="ECO:0007669"/>
    <property type="project" value="InterPro"/>
</dbReference>
<dbReference type="SUPFAM" id="SSF69065">
    <property type="entry name" value="RNase III domain-like"/>
    <property type="match status" value="1"/>
</dbReference>
<protein>
    <recommendedName>
        <fullName evidence="1">RNase III domain-containing protein</fullName>
    </recommendedName>
</protein>
<dbReference type="Gene3D" id="1.25.40.20">
    <property type="entry name" value="Ankyrin repeat-containing domain"/>
    <property type="match status" value="1"/>
</dbReference>
<dbReference type="AlphaFoldDB" id="A0AAE0E9N9"/>
<dbReference type="EMBL" id="JANJYJ010000004">
    <property type="protein sequence ID" value="KAK3220191.1"/>
    <property type="molecule type" value="Genomic_DNA"/>
</dbReference>
<evidence type="ECO:0000313" key="2">
    <source>
        <dbReference type="EMBL" id="KAK3220191.1"/>
    </source>
</evidence>
<dbReference type="InterPro" id="IPR036770">
    <property type="entry name" value="Ankyrin_rpt-contain_sf"/>
</dbReference>
<dbReference type="InterPro" id="IPR000999">
    <property type="entry name" value="RNase_III_dom"/>
</dbReference>
<feature type="domain" description="RNase III" evidence="1">
    <location>
        <begin position="24"/>
        <end position="117"/>
    </location>
</feature>
<comment type="caution">
    <text evidence="2">The sequence shown here is derived from an EMBL/GenBank/DDBJ whole genome shotgun (WGS) entry which is preliminary data.</text>
</comment>
<dbReference type="PANTHER" id="PTHR34276">
    <property type="entry name" value="MINI-RIBONUCLEASE 3"/>
    <property type="match status" value="1"/>
</dbReference>
<dbReference type="SUPFAM" id="SSF48403">
    <property type="entry name" value="Ankyrin repeat"/>
    <property type="match status" value="1"/>
</dbReference>
<dbReference type="Gene3D" id="1.10.1520.10">
    <property type="entry name" value="Ribonuclease III domain"/>
    <property type="match status" value="1"/>
</dbReference>
<dbReference type="InterPro" id="IPR036389">
    <property type="entry name" value="RNase_III_sf"/>
</dbReference>
<dbReference type="Proteomes" id="UP001281410">
    <property type="component" value="Unassembled WGS sequence"/>
</dbReference>
<dbReference type="Pfam" id="PF00636">
    <property type="entry name" value="Ribonuclease_3"/>
    <property type="match status" value="1"/>
</dbReference>
<sequence>MGYDVWLPNAPKVQKPRSVCNAAALAYIGDCIYELYALGHFLFPALSIEEYNDRVTAVVRCEAQDTLLQKLLEDGYLSAQERDVLRWGKNVGTSKTQTRRRVDTTVYNRASSLETLLDHVVTSGENVPHKFYVEIHLYTITTLKMLAHAKRPLYHAAQRGDWKSAISFIDNDPDALTAKISIHIGTVLHIAALHCQWNFILILVEPVSTPQSIAVRNSYGSTVLHYVAQGGSLKTAKALIQKNPGLLQMVDNQGNLPLLFPIYSFIFRKSKKLVWYLSLITRVDSPSYPVFIPSLPGILRNLIQLGYYDIALYFVQRFPHLALATDEYGNSLFKWLADNPSNFLSGSNIGFSERWIYKLLGWFKGLLLHNWASNHVEYTIFACKYQIASKQISHFLQNPTPILDNAVRGGIEEIVRILLQHFPDLISHYVFVVPGRSILQGAVEYRQENVVNTIKDISPTATTNLSWR</sequence>
<proteinExistence type="predicted"/>
<keyword evidence="3" id="KW-1185">Reference proteome</keyword>
<dbReference type="PANTHER" id="PTHR34276:SF1">
    <property type="entry name" value="MINI-RIBONUCLEASE 3"/>
    <property type="match status" value="1"/>
</dbReference>
<gene>
    <name evidence="2" type="ORF">Dsin_014161</name>
</gene>
<name>A0AAE0E9N9_9ROSI</name>
<accession>A0AAE0E9N9</accession>
<dbReference type="GO" id="GO:0006396">
    <property type="term" value="P:RNA processing"/>
    <property type="evidence" value="ECO:0007669"/>
    <property type="project" value="InterPro"/>
</dbReference>
<evidence type="ECO:0000259" key="1">
    <source>
        <dbReference type="Pfam" id="PF00636"/>
    </source>
</evidence>
<organism evidence="2 3">
    <name type="scientific">Dipteronia sinensis</name>
    <dbReference type="NCBI Taxonomy" id="43782"/>
    <lineage>
        <taxon>Eukaryota</taxon>
        <taxon>Viridiplantae</taxon>
        <taxon>Streptophyta</taxon>
        <taxon>Embryophyta</taxon>
        <taxon>Tracheophyta</taxon>
        <taxon>Spermatophyta</taxon>
        <taxon>Magnoliopsida</taxon>
        <taxon>eudicotyledons</taxon>
        <taxon>Gunneridae</taxon>
        <taxon>Pentapetalae</taxon>
        <taxon>rosids</taxon>
        <taxon>malvids</taxon>
        <taxon>Sapindales</taxon>
        <taxon>Sapindaceae</taxon>
        <taxon>Hippocastanoideae</taxon>
        <taxon>Acereae</taxon>
        <taxon>Dipteronia</taxon>
    </lineage>
</organism>